<dbReference type="SUPFAM" id="SSF54695">
    <property type="entry name" value="POZ domain"/>
    <property type="match status" value="1"/>
</dbReference>
<evidence type="ECO:0000313" key="3">
    <source>
        <dbReference type="Proteomes" id="UP000094527"/>
    </source>
</evidence>
<dbReference type="Gene3D" id="3.30.710.10">
    <property type="entry name" value="Potassium Channel Kv1.1, Chain A"/>
    <property type="match status" value="1"/>
</dbReference>
<proteinExistence type="predicted"/>
<dbReference type="EMBL" id="LJIJ01000369">
    <property type="protein sequence ID" value="ODM98256.1"/>
    <property type="molecule type" value="Genomic_DNA"/>
</dbReference>
<dbReference type="Pfam" id="PF00651">
    <property type="entry name" value="BTB"/>
    <property type="match status" value="1"/>
</dbReference>
<dbReference type="Pfam" id="PF07707">
    <property type="entry name" value="BACK"/>
    <property type="match status" value="1"/>
</dbReference>
<dbReference type="FunFam" id="2.60.120.260:FF:000051">
    <property type="entry name" value="BTB/POZ domain-containing protein 9"/>
    <property type="match status" value="1"/>
</dbReference>
<protein>
    <submittedName>
        <fullName evidence="2">BTB/POZ domain-containing protein 9</fullName>
    </submittedName>
</protein>
<dbReference type="FunFam" id="2.60.120.260:FF:000038">
    <property type="entry name" value="BTB/POZ domain-containing protein 9"/>
    <property type="match status" value="1"/>
</dbReference>
<dbReference type="Gene3D" id="2.60.120.260">
    <property type="entry name" value="Galactose-binding domain-like"/>
    <property type="match status" value="2"/>
</dbReference>
<dbReference type="CDD" id="cd18287">
    <property type="entry name" value="BTB_POZ_BTBD9"/>
    <property type="match status" value="1"/>
</dbReference>
<dbReference type="InterPro" id="IPR000421">
    <property type="entry name" value="FA58C"/>
</dbReference>
<feature type="domain" description="BTB" evidence="1">
    <location>
        <begin position="42"/>
        <end position="109"/>
    </location>
</feature>
<dbReference type="OrthoDB" id="9997739at2759"/>
<accession>A0A1D2MYY1</accession>
<sequence>MSSSGCETRSSSTGKDISCDVDHVIMLSDNMKSSLFLNPEYADVHLIVEGVSFPAHKIILAARSQYFRALLYGGMKESTQSEVELKAATTSAFKSLLKYVYTGRMALGELKEDVILDVLGLCHQWGFEELEASICEFLQAALHVGNVCAILDTALAFGLESLVSTCCVFADANAGTLLDHSTFLLLSPAGVTELISRDSFCAAEEKIFEAVCNWVRSNQDIHQDAATVLNHVRLPLMNLNVLLETVRPTGLVSSDMILDAISAQNKSRDTELKYRGYLVPEENVAHVKHGASVLKGEMRQAILDGDCQNYDVERGFTRHVIDENGEGGGGIVIKLRQQCILNHVRMLLWDRDLRSYSYYIEVSMDQVDWVRVCDHTRYNCRSWQSVFFPQRVVRYIKIVGTHNTVNRMFHVVAVQAFFTKKEFTIDPKWGLVVPKDNVATIELSACVIEGVSRSRNALINGETRGYDWDSGYTCHQLGSGAIVVQLAQPYVISSMRLLLWDCDDRSYSYYIEVSTNQRHWEMVCNRSRESCKSWQTIRFDAIPVVYIRIVGTNNSANEASGFC</sequence>
<dbReference type="SMART" id="SM00875">
    <property type="entry name" value="BACK"/>
    <property type="match status" value="1"/>
</dbReference>
<dbReference type="SUPFAM" id="SSF49785">
    <property type="entry name" value="Galactose-binding domain-like"/>
    <property type="match status" value="2"/>
</dbReference>
<dbReference type="PROSITE" id="PS50097">
    <property type="entry name" value="BTB"/>
    <property type="match status" value="1"/>
</dbReference>
<dbReference type="GO" id="GO:0008344">
    <property type="term" value="P:adult locomotory behavior"/>
    <property type="evidence" value="ECO:0007669"/>
    <property type="project" value="TreeGrafter"/>
</dbReference>
<dbReference type="PANTHER" id="PTHR46306:SF1">
    <property type="entry name" value="BTB_POZ DOMAIN-CONTAINING PROTEIN 9"/>
    <property type="match status" value="1"/>
</dbReference>
<dbReference type="STRING" id="48709.A0A1D2MYY1"/>
<comment type="caution">
    <text evidence="2">The sequence shown here is derived from an EMBL/GenBank/DDBJ whole genome shotgun (WGS) entry which is preliminary data.</text>
</comment>
<dbReference type="AlphaFoldDB" id="A0A1D2MYY1"/>
<dbReference type="InterPro" id="IPR011333">
    <property type="entry name" value="SKP1/BTB/POZ_sf"/>
</dbReference>
<dbReference type="SMART" id="SM00225">
    <property type="entry name" value="BTB"/>
    <property type="match status" value="1"/>
</dbReference>
<dbReference type="GO" id="GO:0048512">
    <property type="term" value="P:circadian behavior"/>
    <property type="evidence" value="ECO:0007669"/>
    <property type="project" value="TreeGrafter"/>
</dbReference>
<dbReference type="Proteomes" id="UP000094527">
    <property type="component" value="Unassembled WGS sequence"/>
</dbReference>
<dbReference type="InterPro" id="IPR052407">
    <property type="entry name" value="BTB_POZ_domain_cont_9"/>
</dbReference>
<dbReference type="GO" id="GO:0050804">
    <property type="term" value="P:modulation of chemical synaptic transmission"/>
    <property type="evidence" value="ECO:0007669"/>
    <property type="project" value="TreeGrafter"/>
</dbReference>
<dbReference type="GO" id="GO:0005737">
    <property type="term" value="C:cytoplasm"/>
    <property type="evidence" value="ECO:0007669"/>
    <property type="project" value="TreeGrafter"/>
</dbReference>
<name>A0A1D2MYY1_ORCCI</name>
<dbReference type="InterPro" id="IPR011705">
    <property type="entry name" value="BACK"/>
</dbReference>
<gene>
    <name evidence="2" type="ORF">Ocin01_08428</name>
</gene>
<evidence type="ECO:0000313" key="2">
    <source>
        <dbReference type="EMBL" id="ODM98256.1"/>
    </source>
</evidence>
<evidence type="ECO:0000259" key="1">
    <source>
        <dbReference type="PROSITE" id="PS50097"/>
    </source>
</evidence>
<dbReference type="Pfam" id="PF00754">
    <property type="entry name" value="F5_F8_type_C"/>
    <property type="match status" value="1"/>
</dbReference>
<dbReference type="InterPro" id="IPR008979">
    <property type="entry name" value="Galactose-bd-like_sf"/>
</dbReference>
<dbReference type="Gene3D" id="1.25.40.420">
    <property type="match status" value="1"/>
</dbReference>
<dbReference type="OMA" id="LCMINHI"/>
<dbReference type="InterPro" id="IPR000210">
    <property type="entry name" value="BTB/POZ_dom"/>
</dbReference>
<reference evidence="2 3" key="1">
    <citation type="journal article" date="2016" name="Genome Biol. Evol.">
        <title>Gene Family Evolution Reflects Adaptation to Soil Environmental Stressors in the Genome of the Collembolan Orchesella cincta.</title>
        <authorList>
            <person name="Faddeeva-Vakhrusheva A."/>
            <person name="Derks M.F."/>
            <person name="Anvar S.Y."/>
            <person name="Agamennone V."/>
            <person name="Suring W."/>
            <person name="Smit S."/>
            <person name="van Straalen N.M."/>
            <person name="Roelofs D."/>
        </authorList>
    </citation>
    <scope>NUCLEOTIDE SEQUENCE [LARGE SCALE GENOMIC DNA]</scope>
    <source>
        <tissue evidence="2">Mixed pool</tissue>
    </source>
</reference>
<dbReference type="PANTHER" id="PTHR46306">
    <property type="entry name" value="BTB/POZ DOMAIN-CONTAINING PROTEIN 9"/>
    <property type="match status" value="1"/>
</dbReference>
<organism evidence="2 3">
    <name type="scientific">Orchesella cincta</name>
    <name type="common">Springtail</name>
    <name type="synonym">Podura cincta</name>
    <dbReference type="NCBI Taxonomy" id="48709"/>
    <lineage>
        <taxon>Eukaryota</taxon>
        <taxon>Metazoa</taxon>
        <taxon>Ecdysozoa</taxon>
        <taxon>Arthropoda</taxon>
        <taxon>Hexapoda</taxon>
        <taxon>Collembola</taxon>
        <taxon>Entomobryomorpha</taxon>
        <taxon>Entomobryoidea</taxon>
        <taxon>Orchesellidae</taxon>
        <taxon>Orchesellinae</taxon>
        <taxon>Orchesella</taxon>
    </lineage>
</organism>
<keyword evidence="3" id="KW-1185">Reference proteome</keyword>